<dbReference type="EMBL" id="JBHRZT010000011">
    <property type="protein sequence ID" value="MFC3882381.1"/>
    <property type="molecule type" value="Genomic_DNA"/>
</dbReference>
<gene>
    <name evidence="8" type="ORF">ACFOU2_02090</name>
</gene>
<reference evidence="9" key="1">
    <citation type="journal article" date="2019" name="Int. J. Syst. Evol. Microbiol.">
        <title>The Global Catalogue of Microorganisms (GCM) 10K type strain sequencing project: providing services to taxonomists for standard genome sequencing and annotation.</title>
        <authorList>
            <consortium name="The Broad Institute Genomics Platform"/>
            <consortium name="The Broad Institute Genome Sequencing Center for Infectious Disease"/>
            <person name="Wu L."/>
            <person name="Ma J."/>
        </authorList>
    </citation>
    <scope>NUCLEOTIDE SEQUENCE [LARGE SCALE GENOMIC DNA]</scope>
    <source>
        <strain evidence="9">CCUG 61889</strain>
    </source>
</reference>
<protein>
    <submittedName>
        <fullName evidence="8">MFS transporter</fullName>
    </submittedName>
</protein>
<evidence type="ECO:0000256" key="6">
    <source>
        <dbReference type="ARBA" id="ARBA00023136"/>
    </source>
</evidence>
<proteinExistence type="predicted"/>
<evidence type="ECO:0000256" key="7">
    <source>
        <dbReference type="SAM" id="Phobius"/>
    </source>
</evidence>
<feature type="transmembrane region" description="Helical" evidence="7">
    <location>
        <begin position="97"/>
        <end position="116"/>
    </location>
</feature>
<keyword evidence="2" id="KW-0813">Transport</keyword>
<feature type="transmembrane region" description="Helical" evidence="7">
    <location>
        <begin position="162"/>
        <end position="181"/>
    </location>
</feature>
<keyword evidence="3" id="KW-1003">Cell membrane</keyword>
<feature type="transmembrane region" description="Helical" evidence="7">
    <location>
        <begin position="248"/>
        <end position="265"/>
    </location>
</feature>
<sequence length="402" mass="44943">MKRNQSEDLMIITSTLNNLGNAITWTGLPILALELTGSYIFTGVLYYTETISRILVTIFGGSIIDKLSKKLILKLCLLSNFFLMILIYLVILNHLFFLLFPFMIISQSLGALAYLAEDTWYKQINEKQNLVQKIGKLNTYVMTTKTLGFTLGPLIFGLLGTHALILDALTFLISFYLVKLISYTSLKGSSRQGTVNDFLFRYRNILSNGLINKYLIVAALGGMITPVITSLSIFILKDIYNISDTNLSLFWLVAGIGAVTSNFAISRYKMTDLSNTVLLLLSVSLIVGGIFLMTISPNPFIYIIGFTLLTLGNPIINNMLSFQAFKSSEGQEKGSVNGLMIGMYDIGTLIFMPLSWSLLNKFGVTWTCLTILIIALVRILIFYYPLRNITIVENKESMNLDK</sequence>
<feature type="transmembrane region" description="Helical" evidence="7">
    <location>
        <begin position="137"/>
        <end position="156"/>
    </location>
</feature>
<accession>A0ABV8AZL5</accession>
<feature type="transmembrane region" description="Helical" evidence="7">
    <location>
        <begin position="214"/>
        <end position="236"/>
    </location>
</feature>
<dbReference type="InterPro" id="IPR011701">
    <property type="entry name" value="MFS"/>
</dbReference>
<organism evidence="8 9">
    <name type="scientific">Bacillus songklensis</name>
    <dbReference type="NCBI Taxonomy" id="1069116"/>
    <lineage>
        <taxon>Bacteria</taxon>
        <taxon>Bacillati</taxon>
        <taxon>Bacillota</taxon>
        <taxon>Bacilli</taxon>
        <taxon>Bacillales</taxon>
        <taxon>Bacillaceae</taxon>
        <taxon>Bacillus</taxon>
    </lineage>
</organism>
<dbReference type="PANTHER" id="PTHR43266:SF2">
    <property type="entry name" value="MAJOR FACILITATOR SUPERFAMILY (MFS) PROFILE DOMAIN-CONTAINING PROTEIN"/>
    <property type="match status" value="1"/>
</dbReference>
<keyword evidence="5 7" id="KW-1133">Transmembrane helix</keyword>
<feature type="transmembrane region" description="Helical" evidence="7">
    <location>
        <begin position="277"/>
        <end position="295"/>
    </location>
</feature>
<evidence type="ECO:0000313" key="9">
    <source>
        <dbReference type="Proteomes" id="UP001595752"/>
    </source>
</evidence>
<keyword evidence="6 7" id="KW-0472">Membrane</keyword>
<comment type="caution">
    <text evidence="8">The sequence shown here is derived from an EMBL/GenBank/DDBJ whole genome shotgun (WGS) entry which is preliminary data.</text>
</comment>
<dbReference type="Gene3D" id="1.20.1250.20">
    <property type="entry name" value="MFS general substrate transporter like domains"/>
    <property type="match status" value="1"/>
</dbReference>
<name>A0ABV8AZL5_9BACI</name>
<evidence type="ECO:0000256" key="4">
    <source>
        <dbReference type="ARBA" id="ARBA00022692"/>
    </source>
</evidence>
<feature type="transmembrane region" description="Helical" evidence="7">
    <location>
        <begin position="364"/>
        <end position="386"/>
    </location>
</feature>
<feature type="transmembrane region" description="Helical" evidence="7">
    <location>
        <begin position="301"/>
        <end position="320"/>
    </location>
</feature>
<comment type="subcellular location">
    <subcellularLocation>
        <location evidence="1">Cell membrane</location>
        <topology evidence="1">Multi-pass membrane protein</topology>
    </subcellularLocation>
</comment>
<evidence type="ECO:0000313" key="8">
    <source>
        <dbReference type="EMBL" id="MFC3882381.1"/>
    </source>
</evidence>
<dbReference type="PANTHER" id="PTHR43266">
    <property type="entry name" value="MACROLIDE-EFFLUX PROTEIN"/>
    <property type="match status" value="1"/>
</dbReference>
<feature type="transmembrane region" description="Helical" evidence="7">
    <location>
        <begin position="71"/>
        <end position="91"/>
    </location>
</feature>
<evidence type="ECO:0000256" key="5">
    <source>
        <dbReference type="ARBA" id="ARBA00022989"/>
    </source>
</evidence>
<evidence type="ECO:0000256" key="3">
    <source>
        <dbReference type="ARBA" id="ARBA00022475"/>
    </source>
</evidence>
<dbReference type="SUPFAM" id="SSF103473">
    <property type="entry name" value="MFS general substrate transporter"/>
    <property type="match status" value="1"/>
</dbReference>
<keyword evidence="4 7" id="KW-0812">Transmembrane</keyword>
<feature type="transmembrane region" description="Helical" evidence="7">
    <location>
        <begin position="341"/>
        <end position="358"/>
    </location>
</feature>
<dbReference type="InterPro" id="IPR036259">
    <property type="entry name" value="MFS_trans_sf"/>
</dbReference>
<keyword evidence="9" id="KW-1185">Reference proteome</keyword>
<dbReference type="RefSeq" id="WP_377911807.1">
    <property type="nucleotide sequence ID" value="NZ_JBHRZT010000011.1"/>
</dbReference>
<dbReference type="Pfam" id="PF07690">
    <property type="entry name" value="MFS_1"/>
    <property type="match status" value="1"/>
</dbReference>
<dbReference type="Proteomes" id="UP001595752">
    <property type="component" value="Unassembled WGS sequence"/>
</dbReference>
<evidence type="ECO:0000256" key="2">
    <source>
        <dbReference type="ARBA" id="ARBA00022448"/>
    </source>
</evidence>
<evidence type="ECO:0000256" key="1">
    <source>
        <dbReference type="ARBA" id="ARBA00004651"/>
    </source>
</evidence>